<dbReference type="AlphaFoldDB" id="A0A973WLH0"/>
<organism evidence="1">
    <name type="scientific">Bradyrhizobium quebecense</name>
    <dbReference type="NCBI Taxonomy" id="2748629"/>
    <lineage>
        <taxon>Bacteria</taxon>
        <taxon>Pseudomonadati</taxon>
        <taxon>Pseudomonadota</taxon>
        <taxon>Alphaproteobacteria</taxon>
        <taxon>Hyphomicrobiales</taxon>
        <taxon>Nitrobacteraceae</taxon>
        <taxon>Bradyrhizobium</taxon>
    </lineage>
</organism>
<dbReference type="CDD" id="cd13426">
    <property type="entry name" value="Peptidase_G1"/>
    <property type="match status" value="1"/>
</dbReference>
<protein>
    <recommendedName>
        <fullName evidence="2">Peptidase A4 family protein</fullName>
    </recommendedName>
</protein>
<dbReference type="InterPro" id="IPR013320">
    <property type="entry name" value="ConA-like_dom_sf"/>
</dbReference>
<sequence>MSIRDGRSPTYDIEGLKKVIKNSTTSVLPPTGFRTLVASQDELKALGFPRRPDPVLQPAEYSFWQKMFSPTVAFEAFDFQVLSPVTAGLRRSFDQSPRRESSLNWSGAYITPRDGTVFSSVWGKFQVPTPTRPASGRASETYHSSTWIGFDGQRRYYRSTLPQIGTAQNIDPAAGAGGPTTSFFAWWQWWVRGDPAQAHPITLVSPKIHAGDLIMCLMQVAPDRTGVSFVITNLTTSRSVQFFQTAPLTQLGQPFKIPGATAEWVMERSALPGNPTPLQLPDYGTVVFHDCGASAINMDSGAMVERNLSGAKLIDMYVVVKDTPERTEKPSIAKPIDSTEFLTYFR</sequence>
<proteinExistence type="predicted"/>
<gene>
    <name evidence="1" type="ORF">HU230_09465</name>
</gene>
<dbReference type="RefSeq" id="WP_176529865.1">
    <property type="nucleotide sequence ID" value="NZ_CP088022.1"/>
</dbReference>
<dbReference type="EMBL" id="JABWSX010000001">
    <property type="protein sequence ID" value="NVL05942.1"/>
    <property type="molecule type" value="Genomic_DNA"/>
</dbReference>
<dbReference type="SUPFAM" id="SSF49899">
    <property type="entry name" value="Concanavalin A-like lectins/glucanases"/>
    <property type="match status" value="1"/>
</dbReference>
<dbReference type="PANTHER" id="PTHR37536">
    <property type="entry name" value="PUTATIVE (AFU_ORTHOLOGUE AFUA_3G02970)-RELATED"/>
    <property type="match status" value="1"/>
</dbReference>
<accession>A0A973WLH0</accession>
<dbReference type="Gene3D" id="2.60.120.700">
    <property type="entry name" value="Peptidase G1"/>
    <property type="match status" value="1"/>
</dbReference>
<dbReference type="PANTHER" id="PTHR37536:SF1">
    <property type="entry name" value="ASPERGILLOPEPSIN, PUTAITVE (AFU_ORTHOLOGUE AFUA_7G01200)"/>
    <property type="match status" value="1"/>
</dbReference>
<dbReference type="GO" id="GO:0006508">
    <property type="term" value="P:proteolysis"/>
    <property type="evidence" value="ECO:0007669"/>
    <property type="project" value="InterPro"/>
</dbReference>
<dbReference type="Pfam" id="PF01828">
    <property type="entry name" value="Peptidase_A4"/>
    <property type="match status" value="1"/>
</dbReference>
<dbReference type="InterPro" id="IPR000250">
    <property type="entry name" value="Peptidase_G1"/>
</dbReference>
<dbReference type="GO" id="GO:0070007">
    <property type="term" value="F:glutamic-type endopeptidase activity"/>
    <property type="evidence" value="ECO:0007669"/>
    <property type="project" value="InterPro"/>
</dbReference>
<reference evidence="1" key="1">
    <citation type="submission" date="2020-06" db="EMBL/GenBank/DDBJ databases">
        <title>Whole Genome Sequence of Bradyrhizobium sp. Strain 66S1MB.</title>
        <authorList>
            <person name="Bromfield E."/>
            <person name="Cloutier S."/>
        </authorList>
    </citation>
    <scope>NUCLEOTIDE SEQUENCE</scope>
    <source>
        <strain evidence="1">66S1MB</strain>
    </source>
</reference>
<dbReference type="InterPro" id="IPR038656">
    <property type="entry name" value="Peptidase_G1_sf"/>
</dbReference>
<comment type="caution">
    <text evidence="1">The sequence shown here is derived from an EMBL/GenBank/DDBJ whole genome shotgun (WGS) entry which is preliminary data.</text>
</comment>
<evidence type="ECO:0000313" key="1">
    <source>
        <dbReference type="EMBL" id="NVL05942.1"/>
    </source>
</evidence>
<evidence type="ECO:0008006" key="2">
    <source>
        <dbReference type="Google" id="ProtNLM"/>
    </source>
</evidence>
<name>A0A973WLH0_9BRAD</name>